<dbReference type="CDD" id="cd00761">
    <property type="entry name" value="Glyco_tranf_GTA_type"/>
    <property type="match status" value="1"/>
</dbReference>
<comment type="caution">
    <text evidence="2">The sequence shown here is derived from an EMBL/GenBank/DDBJ whole genome shotgun (WGS) entry which is preliminary data.</text>
</comment>
<dbReference type="Pfam" id="PF00535">
    <property type="entry name" value="Glycos_transf_2"/>
    <property type="match status" value="1"/>
</dbReference>
<dbReference type="InterPro" id="IPR050834">
    <property type="entry name" value="Glycosyltransf_2"/>
</dbReference>
<dbReference type="SUPFAM" id="SSF53448">
    <property type="entry name" value="Nucleotide-diphospho-sugar transferases"/>
    <property type="match status" value="1"/>
</dbReference>
<evidence type="ECO:0000259" key="1">
    <source>
        <dbReference type="Pfam" id="PF00535"/>
    </source>
</evidence>
<protein>
    <recommendedName>
        <fullName evidence="1">Glycosyltransferase 2-like domain-containing protein</fullName>
    </recommendedName>
</protein>
<proteinExistence type="predicted"/>
<dbReference type="InterPro" id="IPR001173">
    <property type="entry name" value="Glyco_trans_2-like"/>
</dbReference>
<dbReference type="Proteomes" id="UP001500200">
    <property type="component" value="Unassembled WGS sequence"/>
</dbReference>
<dbReference type="EMBL" id="BAABKK010000035">
    <property type="protein sequence ID" value="GAA5201382.1"/>
    <property type="molecule type" value="Genomic_DNA"/>
</dbReference>
<name>A0ABP9SV84_9MICC</name>
<reference evidence="3" key="1">
    <citation type="journal article" date="2019" name="Int. J. Syst. Evol. Microbiol.">
        <title>The Global Catalogue of Microorganisms (GCM) 10K type strain sequencing project: providing services to taxonomists for standard genome sequencing and annotation.</title>
        <authorList>
            <consortium name="The Broad Institute Genomics Platform"/>
            <consortium name="The Broad Institute Genome Sequencing Center for Infectious Disease"/>
            <person name="Wu L."/>
            <person name="Ma J."/>
        </authorList>
    </citation>
    <scope>NUCLEOTIDE SEQUENCE [LARGE SCALE GENOMIC DNA]</scope>
    <source>
        <strain evidence="3">JCM 18514</strain>
    </source>
</reference>
<accession>A0ABP9SV84</accession>
<keyword evidence="3" id="KW-1185">Reference proteome</keyword>
<dbReference type="PANTHER" id="PTHR43685">
    <property type="entry name" value="GLYCOSYLTRANSFERASE"/>
    <property type="match status" value="1"/>
</dbReference>
<gene>
    <name evidence="2" type="ORF">GCM10023346_45670</name>
</gene>
<dbReference type="Gene3D" id="3.90.550.10">
    <property type="entry name" value="Spore Coat Polysaccharide Biosynthesis Protein SpsA, Chain A"/>
    <property type="match status" value="1"/>
</dbReference>
<evidence type="ECO:0000313" key="2">
    <source>
        <dbReference type="EMBL" id="GAA5201382.1"/>
    </source>
</evidence>
<organism evidence="2 3">
    <name type="scientific">Arthrobacter gyeryongensis</name>
    <dbReference type="NCBI Taxonomy" id="1650592"/>
    <lineage>
        <taxon>Bacteria</taxon>
        <taxon>Bacillati</taxon>
        <taxon>Actinomycetota</taxon>
        <taxon>Actinomycetes</taxon>
        <taxon>Micrococcales</taxon>
        <taxon>Micrococcaceae</taxon>
        <taxon>Arthrobacter</taxon>
    </lineage>
</organism>
<dbReference type="RefSeq" id="WP_345453014.1">
    <property type="nucleotide sequence ID" value="NZ_BAABKK010000035.1"/>
</dbReference>
<dbReference type="InterPro" id="IPR029044">
    <property type="entry name" value="Nucleotide-diphossugar_trans"/>
</dbReference>
<dbReference type="PANTHER" id="PTHR43685:SF2">
    <property type="entry name" value="GLYCOSYLTRANSFERASE 2-LIKE DOMAIN-CONTAINING PROTEIN"/>
    <property type="match status" value="1"/>
</dbReference>
<evidence type="ECO:0000313" key="3">
    <source>
        <dbReference type="Proteomes" id="UP001500200"/>
    </source>
</evidence>
<sequence length="336" mass="37001">MPPSPLSPQVSIVVPLYNGADRIERALDSVRAQTHAAWELFVVDDCSSDAGPEIVRDYISRTADHRITLVVQAENRGPSAVRNDGVRMANGQFIMFLDCDDELLPGALTHLLGLAAGGPVDIVGGAHIARTDSGRLSPRPDSQTGSMTGVEAVQGLLQERIWNYTHGKIYSRQLLQSVSFREDIRRYEDIIFNACAFSYSKQVVLSAEPVHVYSINGQSTTWTQRLTADFVHDTEAHIREGLNPDVAPQVSGKSWRTMRATLAVVVLSNAIAGDAEPAVLSELRRVLRRNVKMTDLPDVVRTAPLIGISALVARVAPRIYAWLYRRYVARTYELGA</sequence>
<feature type="domain" description="Glycosyltransferase 2-like" evidence="1">
    <location>
        <begin position="11"/>
        <end position="146"/>
    </location>
</feature>